<comment type="similarity">
    <text evidence="10">Belongs to the glycosyltransferase 28 family. MurG subfamily.</text>
</comment>
<reference evidence="13" key="1">
    <citation type="submission" date="2020-07" db="EMBL/GenBank/DDBJ databases">
        <authorList>
            <person name="Tarantini F.S."/>
            <person name="Hong K.W."/>
            <person name="Chan K.G."/>
        </authorList>
    </citation>
    <scope>NUCLEOTIDE SEQUENCE</scope>
    <source>
        <strain evidence="13">32-07</strain>
    </source>
</reference>
<dbReference type="PANTHER" id="PTHR21015:SF22">
    <property type="entry name" value="GLYCOSYLTRANSFERASE"/>
    <property type="match status" value="1"/>
</dbReference>
<dbReference type="Pfam" id="PF03033">
    <property type="entry name" value="Glyco_transf_28"/>
    <property type="match status" value="1"/>
</dbReference>
<dbReference type="HAMAP" id="MF_00033">
    <property type="entry name" value="MurG"/>
    <property type="match status" value="1"/>
</dbReference>
<evidence type="ECO:0000256" key="2">
    <source>
        <dbReference type="ARBA" id="ARBA00022618"/>
    </source>
</evidence>
<comment type="pathway">
    <text evidence="10">Cell wall biogenesis; peptidoglycan biosynthesis.</text>
</comment>
<keyword evidence="2 10" id="KW-0132">Cell division</keyword>
<evidence type="ECO:0000256" key="10">
    <source>
        <dbReference type="HAMAP-Rule" id="MF_00033"/>
    </source>
</evidence>
<keyword evidence="9 10" id="KW-0961">Cell wall biogenesis/degradation</keyword>
<keyword evidence="3 10" id="KW-0328">Glycosyltransferase</keyword>
<evidence type="ECO:0000256" key="4">
    <source>
        <dbReference type="ARBA" id="ARBA00022679"/>
    </source>
</evidence>
<dbReference type="InterPro" id="IPR006009">
    <property type="entry name" value="GlcNAc_MurG"/>
</dbReference>
<feature type="binding site" evidence="10">
    <location>
        <position position="195"/>
    </location>
    <ligand>
        <name>UDP-N-acetyl-alpha-D-glucosamine</name>
        <dbReference type="ChEBI" id="CHEBI:57705"/>
    </ligand>
</feature>
<keyword evidence="1 10" id="KW-1003">Cell membrane</keyword>
<gene>
    <name evidence="10 13" type="primary">murG</name>
    <name evidence="13" type="ORF">AGRA3207_006888</name>
</gene>
<protein>
    <recommendedName>
        <fullName evidence="10">UDP-N-acetylglucosamine--N-acetylmuramyl-(pentapeptide) pyrophosphoryl-undecaprenol N-acetylglucosamine transferase</fullName>
        <ecNumber evidence="10">2.4.1.227</ecNumber>
    </recommendedName>
    <alternativeName>
        <fullName evidence="10">Undecaprenyl-PP-MurNAc-pentapeptide-UDPGlcNAc GlcNAc transferase</fullName>
    </alternativeName>
</protein>
<evidence type="ECO:0000256" key="7">
    <source>
        <dbReference type="ARBA" id="ARBA00023136"/>
    </source>
</evidence>
<evidence type="ECO:0000256" key="1">
    <source>
        <dbReference type="ARBA" id="ARBA00022475"/>
    </source>
</evidence>
<proteinExistence type="inferred from homology"/>
<dbReference type="Pfam" id="PF04101">
    <property type="entry name" value="Glyco_tran_28_C"/>
    <property type="match status" value="1"/>
</dbReference>
<name>A0ABX8R608_9ACTN</name>
<keyword evidence="7 10" id="KW-0472">Membrane</keyword>
<comment type="function">
    <text evidence="10">Cell wall formation. Catalyzes the transfer of a GlcNAc subunit on undecaprenyl-pyrophosphoryl-MurNAc-pentapeptide (lipid intermediate I) to form undecaprenyl-pyrophosphoryl-MurNAc-(pentapeptide)GlcNAc (lipid intermediate II).</text>
</comment>
<dbReference type="SUPFAM" id="SSF53756">
    <property type="entry name" value="UDP-Glycosyltransferase/glycogen phosphorylase"/>
    <property type="match status" value="1"/>
</dbReference>
<feature type="domain" description="Glycosyltransferase family 28 N-terminal" evidence="11">
    <location>
        <begin position="3"/>
        <end position="142"/>
    </location>
</feature>
<comment type="catalytic activity">
    <reaction evidence="10">
        <text>di-trans,octa-cis-undecaprenyl diphospho-N-acetyl-alpha-D-muramoyl-L-alanyl-D-glutamyl-meso-2,6-diaminopimeloyl-D-alanyl-D-alanine + UDP-N-acetyl-alpha-D-glucosamine = di-trans,octa-cis-undecaprenyl diphospho-[N-acetyl-alpha-D-glucosaminyl-(1-&gt;4)]-N-acetyl-alpha-D-muramoyl-L-alanyl-D-glutamyl-meso-2,6-diaminopimeloyl-D-alanyl-D-alanine + UDP + H(+)</text>
        <dbReference type="Rhea" id="RHEA:31227"/>
        <dbReference type="ChEBI" id="CHEBI:15378"/>
        <dbReference type="ChEBI" id="CHEBI:57705"/>
        <dbReference type="ChEBI" id="CHEBI:58223"/>
        <dbReference type="ChEBI" id="CHEBI:61387"/>
        <dbReference type="ChEBI" id="CHEBI:61388"/>
        <dbReference type="EC" id="2.4.1.227"/>
    </reaction>
</comment>
<keyword evidence="14" id="KW-1185">Reference proteome</keyword>
<dbReference type="EMBL" id="CP059572">
    <property type="protein sequence ID" value="QXJ25402.1"/>
    <property type="molecule type" value="Genomic_DNA"/>
</dbReference>
<keyword evidence="8 10" id="KW-0131">Cell cycle</keyword>
<comment type="subcellular location">
    <subcellularLocation>
        <location evidence="10">Cell membrane</location>
        <topology evidence="10">Peripheral membrane protein</topology>
        <orientation evidence="10">Cytoplasmic side</orientation>
    </subcellularLocation>
</comment>
<sequence>MRVVLAGGGTAGHIEPALALADALRRNDPNVGITCLGTERGLETRLVPQRGYELALIPPVPLPRTLTPQLLSVPGRLRGAINAAASVLDQARADVLVGFGGYVATPGYLAARKRKVPIIVHEANPKPGLANKLGARFTDHVAVSHSDSPLPNATFVGIPLRREIAALDRLAMGDKARSYFGLLPDLPTLLIFGGSQGARSLNQAAVAAAPYFRQAGIQVLHIVGPKNTEEPEPAAGGPQYVTIPYCDRMDLAYAAADMAMCRAGAMTCAELAAVALPAVYVPLPIGNGEQKLNAEPIVAGGGGMLVDNAELSPDWIAHNLLPVLADPGRVAHMSEAAGRMGRRDADVALAKMVHDVVGAAGAAGAR</sequence>
<evidence type="ECO:0000313" key="14">
    <source>
        <dbReference type="Proteomes" id="UP001049518"/>
    </source>
</evidence>
<evidence type="ECO:0000256" key="9">
    <source>
        <dbReference type="ARBA" id="ARBA00023316"/>
    </source>
</evidence>
<evidence type="ECO:0000256" key="5">
    <source>
        <dbReference type="ARBA" id="ARBA00022960"/>
    </source>
</evidence>
<dbReference type="InterPro" id="IPR004276">
    <property type="entry name" value="GlycoTrans_28_N"/>
</dbReference>
<evidence type="ECO:0000256" key="6">
    <source>
        <dbReference type="ARBA" id="ARBA00022984"/>
    </source>
</evidence>
<dbReference type="Proteomes" id="UP001049518">
    <property type="component" value="Chromosome"/>
</dbReference>
<accession>A0ABX8R608</accession>
<feature type="binding site" evidence="10">
    <location>
        <position position="290"/>
    </location>
    <ligand>
        <name>UDP-N-acetyl-alpha-D-glucosamine</name>
        <dbReference type="ChEBI" id="CHEBI:57705"/>
    </ligand>
</feature>
<keyword evidence="4 10" id="KW-0808">Transferase</keyword>
<evidence type="ECO:0000313" key="13">
    <source>
        <dbReference type="EMBL" id="QXJ25402.1"/>
    </source>
</evidence>
<keyword evidence="6 10" id="KW-0573">Peptidoglycan synthesis</keyword>
<evidence type="ECO:0000259" key="12">
    <source>
        <dbReference type="Pfam" id="PF04101"/>
    </source>
</evidence>
<dbReference type="InterPro" id="IPR007235">
    <property type="entry name" value="Glyco_trans_28_C"/>
</dbReference>
<dbReference type="Gene3D" id="3.40.50.2000">
    <property type="entry name" value="Glycogen Phosphorylase B"/>
    <property type="match status" value="2"/>
</dbReference>
<evidence type="ECO:0000259" key="11">
    <source>
        <dbReference type="Pfam" id="PF03033"/>
    </source>
</evidence>
<dbReference type="GO" id="GO:0016757">
    <property type="term" value="F:glycosyltransferase activity"/>
    <property type="evidence" value="ECO:0007669"/>
    <property type="project" value="UniProtKB-KW"/>
</dbReference>
<feature type="binding site" evidence="10">
    <location>
        <position position="161"/>
    </location>
    <ligand>
        <name>UDP-N-acetyl-alpha-D-glucosamine</name>
        <dbReference type="ChEBI" id="CHEBI:57705"/>
    </ligand>
</feature>
<feature type="binding site" evidence="10">
    <location>
        <begin position="10"/>
        <end position="12"/>
    </location>
    <ligand>
        <name>UDP-N-acetyl-alpha-D-glucosamine</name>
        <dbReference type="ChEBI" id="CHEBI:57705"/>
    </ligand>
</feature>
<organism evidence="13 14">
    <name type="scientific">Actinomadura graeca</name>
    <dbReference type="NCBI Taxonomy" id="2750812"/>
    <lineage>
        <taxon>Bacteria</taxon>
        <taxon>Bacillati</taxon>
        <taxon>Actinomycetota</taxon>
        <taxon>Actinomycetes</taxon>
        <taxon>Streptosporangiales</taxon>
        <taxon>Thermomonosporaceae</taxon>
        <taxon>Actinomadura</taxon>
    </lineage>
</organism>
<comment type="caution">
    <text evidence="10">Lacks conserved residue(s) required for the propagation of feature annotation.</text>
</comment>
<dbReference type="PANTHER" id="PTHR21015">
    <property type="entry name" value="UDP-N-ACETYLGLUCOSAMINE--N-ACETYLMURAMYL-(PENTAPEPTIDE) PYROPHOSPHORYL-UNDECAPRENOL N-ACETYLGLUCOSAMINE TRANSFERASE 1"/>
    <property type="match status" value="1"/>
</dbReference>
<dbReference type="CDD" id="cd03785">
    <property type="entry name" value="GT28_MurG"/>
    <property type="match status" value="1"/>
</dbReference>
<evidence type="ECO:0000256" key="8">
    <source>
        <dbReference type="ARBA" id="ARBA00023306"/>
    </source>
</evidence>
<keyword evidence="5 10" id="KW-0133">Cell shape</keyword>
<dbReference type="EC" id="2.4.1.227" evidence="10"/>
<feature type="domain" description="Glycosyl transferase family 28 C-terminal" evidence="12">
    <location>
        <begin position="188"/>
        <end position="345"/>
    </location>
</feature>
<feature type="binding site" evidence="10">
    <location>
        <position position="124"/>
    </location>
    <ligand>
        <name>UDP-N-acetyl-alpha-D-glucosamine</name>
        <dbReference type="ChEBI" id="CHEBI:57705"/>
    </ligand>
</feature>
<evidence type="ECO:0000256" key="3">
    <source>
        <dbReference type="ARBA" id="ARBA00022676"/>
    </source>
</evidence>
<dbReference type="NCBIfam" id="TIGR01133">
    <property type="entry name" value="murG"/>
    <property type="match status" value="1"/>
</dbReference>
<dbReference type="RefSeq" id="WP_231331434.1">
    <property type="nucleotide sequence ID" value="NZ_CP059572.1"/>
</dbReference>